<dbReference type="Proteomes" id="UP001155144">
    <property type="component" value="Unassembled WGS sequence"/>
</dbReference>
<organism evidence="1 2">
    <name type="scientific">Salinibacter ruber</name>
    <dbReference type="NCBI Taxonomy" id="146919"/>
    <lineage>
        <taxon>Bacteria</taxon>
        <taxon>Pseudomonadati</taxon>
        <taxon>Rhodothermota</taxon>
        <taxon>Rhodothermia</taxon>
        <taxon>Rhodothermales</taxon>
        <taxon>Salinibacteraceae</taxon>
        <taxon>Salinibacter</taxon>
    </lineage>
</organism>
<dbReference type="Gene3D" id="1.10.390.10">
    <property type="entry name" value="Neutral Protease Domain 2"/>
    <property type="match status" value="1"/>
</dbReference>
<dbReference type="GO" id="GO:0004177">
    <property type="term" value="F:aminopeptidase activity"/>
    <property type="evidence" value="ECO:0007669"/>
    <property type="project" value="UniProtKB-KW"/>
</dbReference>
<keyword evidence="1" id="KW-0031">Aminopeptidase</keyword>
<dbReference type="SUPFAM" id="SSF55486">
    <property type="entry name" value="Metalloproteases ('zincins'), catalytic domain"/>
    <property type="match status" value="1"/>
</dbReference>
<proteinExistence type="predicted"/>
<dbReference type="RefSeq" id="WP_259040588.1">
    <property type="nucleotide sequence ID" value="NZ_JANUBL010000014.1"/>
</dbReference>
<dbReference type="InterPro" id="IPR027268">
    <property type="entry name" value="Peptidase_M4/M1_CTD_sf"/>
</dbReference>
<dbReference type="EMBL" id="JANUBL010000014">
    <property type="protein sequence ID" value="MCS4122983.1"/>
    <property type="molecule type" value="Genomic_DNA"/>
</dbReference>
<protein>
    <submittedName>
        <fullName evidence="1">Aminopeptidase N</fullName>
    </submittedName>
</protein>
<dbReference type="AlphaFoldDB" id="A0A9X3A9J3"/>
<accession>A0A9X3A9J3</accession>
<keyword evidence="1" id="KW-0378">Hydrolase</keyword>
<name>A0A9X3A9J3_9BACT</name>
<gene>
    <name evidence="1" type="ORF">GGP45_003351</name>
</gene>
<comment type="caution">
    <text evidence="1">The sequence shown here is derived from an EMBL/GenBank/DDBJ whole genome shotgun (WGS) entry which is preliminary data.</text>
</comment>
<keyword evidence="1" id="KW-0645">Protease</keyword>
<evidence type="ECO:0000313" key="1">
    <source>
        <dbReference type="EMBL" id="MCS4122983.1"/>
    </source>
</evidence>
<reference evidence="1" key="1">
    <citation type="submission" date="2022-08" db="EMBL/GenBank/DDBJ databases">
        <title>Genomic Encyclopedia of Type Strains, Phase V (KMG-V): Genome sequencing to study the core and pangenomes of soil and plant-associated prokaryotes.</title>
        <authorList>
            <person name="Whitman W."/>
        </authorList>
    </citation>
    <scope>NUCLEOTIDE SEQUENCE</scope>
    <source>
        <strain evidence="1">SP3026</strain>
    </source>
</reference>
<sequence>MTAAASQGSIHYEKGSLVMYALKESLGEETANRVLREFLRANQYQSPPFVTSEALVERFEAAAPDSLKGFVGDLFRKITLYDNRATGATYRETADGRYRVTLTVEARKQQADSIGASPTEAPMDLPVEIGVFAEEIDVGAEDQRTLYRQTHRLTSGTQEITVTVDEKPARAGVDPFTLLIDRETEDNMTTVTRAE</sequence>
<evidence type="ECO:0000313" key="2">
    <source>
        <dbReference type="Proteomes" id="UP001155144"/>
    </source>
</evidence>